<protein>
    <submittedName>
        <fullName evidence="1">NADH kinase pos5</fullName>
        <ecNumber evidence="1">2.7.1.86</ecNumber>
    </submittedName>
</protein>
<dbReference type="Proteomes" id="UP001145114">
    <property type="component" value="Unassembled WGS sequence"/>
</dbReference>
<reference evidence="1" key="1">
    <citation type="submission" date="2022-06" db="EMBL/GenBank/DDBJ databases">
        <title>Phylogenomic reconstructions and comparative analyses of Kickxellomycotina fungi.</title>
        <authorList>
            <person name="Reynolds N.K."/>
            <person name="Stajich J.E."/>
            <person name="Barry K."/>
            <person name="Grigoriev I.V."/>
            <person name="Crous P."/>
            <person name="Smith M.E."/>
        </authorList>
    </citation>
    <scope>NUCLEOTIDE SEQUENCE</scope>
    <source>
        <strain evidence="1">RSA 2271</strain>
    </source>
</reference>
<accession>A0ACC1HS72</accession>
<keyword evidence="2" id="KW-1185">Reference proteome</keyword>
<keyword evidence="1" id="KW-0808">Transferase</keyword>
<organism evidence="1 2">
    <name type="scientific">Spiromyces aspiralis</name>
    <dbReference type="NCBI Taxonomy" id="68401"/>
    <lineage>
        <taxon>Eukaryota</taxon>
        <taxon>Fungi</taxon>
        <taxon>Fungi incertae sedis</taxon>
        <taxon>Zoopagomycota</taxon>
        <taxon>Kickxellomycotina</taxon>
        <taxon>Kickxellomycetes</taxon>
        <taxon>Kickxellales</taxon>
        <taxon>Kickxellaceae</taxon>
        <taxon>Spiromyces</taxon>
    </lineage>
</organism>
<comment type="caution">
    <text evidence="1">The sequence shown here is derived from an EMBL/GenBank/DDBJ whole genome shotgun (WGS) entry which is preliminary data.</text>
</comment>
<name>A0ACC1HS72_9FUNG</name>
<gene>
    <name evidence="1" type="primary">POS5_2</name>
    <name evidence="1" type="ORF">EV182_004592</name>
</gene>
<dbReference type="EMBL" id="JAMZIH010001446">
    <property type="protein sequence ID" value="KAJ1678191.1"/>
    <property type="molecule type" value="Genomic_DNA"/>
</dbReference>
<evidence type="ECO:0000313" key="1">
    <source>
        <dbReference type="EMBL" id="KAJ1678191.1"/>
    </source>
</evidence>
<sequence>MIMIMMTTAAVLEADGREVLHEYERTTDLIIALGGDGTVLHTSSLFRHQVPPIVCFSMGTLGFLLPFDIKAYPSVLSSLMDGSLTSILPRMRLHYTKHDSSQNLLLRGEHKIMNEICIHRGMYPHLTTLNCWVNNQLLTSSVADGWVARSRSGTCTHVGKNAALVITG</sequence>
<dbReference type="EC" id="2.7.1.86" evidence="1"/>
<proteinExistence type="predicted"/>
<evidence type="ECO:0000313" key="2">
    <source>
        <dbReference type="Proteomes" id="UP001145114"/>
    </source>
</evidence>
<keyword evidence="1" id="KW-0418">Kinase</keyword>